<dbReference type="HOGENOM" id="CLU_042525_0_0_11"/>
<dbReference type="eggNOG" id="COG1520">
    <property type="taxonomic scope" value="Bacteria"/>
</dbReference>
<keyword evidence="2" id="KW-0472">Membrane</keyword>
<reference evidence="3 4" key="1">
    <citation type="journal article" date="2009" name="Stand. Genomic Sci.">
        <title>Complete genome sequence of Actinosynnema mirum type strain (101).</title>
        <authorList>
            <person name="Land M."/>
            <person name="Lapidus A."/>
            <person name="Mayilraj S."/>
            <person name="Chen F."/>
            <person name="Copeland A."/>
            <person name="Del Rio T.G."/>
            <person name="Nolan M."/>
            <person name="Lucas S."/>
            <person name="Tice H."/>
            <person name="Cheng J.F."/>
            <person name="Chertkov O."/>
            <person name="Bruce D."/>
            <person name="Goodwin L."/>
            <person name="Pitluck S."/>
            <person name="Rohde M."/>
            <person name="Goker M."/>
            <person name="Pati A."/>
            <person name="Ivanova N."/>
            <person name="Mavromatis K."/>
            <person name="Chen A."/>
            <person name="Palaniappan K."/>
            <person name="Hauser L."/>
            <person name="Chang Y.J."/>
            <person name="Jeffries C.C."/>
            <person name="Brettin T."/>
            <person name="Detter J.C."/>
            <person name="Han C."/>
            <person name="Chain P."/>
            <person name="Tindall B.J."/>
            <person name="Bristow J."/>
            <person name="Eisen J.A."/>
            <person name="Markowitz V."/>
            <person name="Hugenholtz P."/>
            <person name="Kyrpides N.C."/>
            <person name="Klenk H.P."/>
        </authorList>
    </citation>
    <scope>NUCLEOTIDE SEQUENCE [LARGE SCALE GENOMIC DNA]</scope>
    <source>
        <strain evidence="4">ATCC 29888 / DSM 43827 / JCM 3225 / NBRC 14064 / NCIMB 13271 / NRRL B-12336 / IMRU 3971 / 101</strain>
    </source>
</reference>
<evidence type="ECO:0000256" key="2">
    <source>
        <dbReference type="SAM" id="Phobius"/>
    </source>
</evidence>
<protein>
    <recommendedName>
        <fullName evidence="5">Pyrrolo-quinoline quinone</fullName>
    </recommendedName>
</protein>
<keyword evidence="2" id="KW-0812">Transmembrane</keyword>
<evidence type="ECO:0008006" key="5">
    <source>
        <dbReference type="Google" id="ProtNLM"/>
    </source>
</evidence>
<dbReference type="SUPFAM" id="SSF50998">
    <property type="entry name" value="Quinoprotein alcohol dehydrogenase-like"/>
    <property type="match status" value="1"/>
</dbReference>
<gene>
    <name evidence="3" type="ordered locus">Amir_0823</name>
</gene>
<dbReference type="KEGG" id="ami:Amir_0823"/>
<dbReference type="InterPro" id="IPR011047">
    <property type="entry name" value="Quinoprotein_ADH-like_sf"/>
</dbReference>
<feature type="region of interest" description="Disordered" evidence="1">
    <location>
        <begin position="1"/>
        <end position="93"/>
    </location>
</feature>
<dbReference type="AlphaFoldDB" id="C6WM50"/>
<proteinExistence type="predicted"/>
<dbReference type="Proteomes" id="UP000002213">
    <property type="component" value="Chromosome"/>
</dbReference>
<evidence type="ECO:0000256" key="1">
    <source>
        <dbReference type="SAM" id="MobiDB-lite"/>
    </source>
</evidence>
<dbReference type="STRING" id="446462.Amir_0823"/>
<accession>C6WM50</accession>
<dbReference type="OrthoDB" id="5182370at2"/>
<sequence>MVQPEQAESDGRVVPGAPEEDVLRAPGGVERPGSGEQPGLGEQPGSGERSGLGERSGFGERPGFGEGADLGEGAGPAGGVGPDGPVPPPSARPWRTRRDYAAVALVVVGALLGGLLVWLTSDVRATTSQTGPSELPALPEATALPPSLSEVWRAASPATPGPVVANGVVVTGEGGEVVGRDPLTGDVRWRYGRDLPLCTVGTAWNRPFAVHTKGTNCSEVTSLDAASGARGPQRDGDAELGTRLLNEGSHVVVTGERYFEVYRRDDLVRSMEYGQLRAIVNPNKQPRTNCTYGSFAVTGGKVAVLERCPDLESGDRVTVLKPNPEKSDEPGVITTVSVGATGARVIAVTANRVAVAAAGKLVLFDAQTGGLISEIPVEVSEAELAGDPPGRVAATYHSTANVYWYTGSRTIALSLDDLTPRWTREGTVGAGTSLAGKALLPVAEGLVVLDQVTGEEIGSIPVNRGGYGGDVVMATNGPVVLEQRGGELVALR</sequence>
<feature type="transmembrane region" description="Helical" evidence="2">
    <location>
        <begin position="100"/>
        <end position="119"/>
    </location>
</feature>
<name>C6WM50_ACTMD</name>
<evidence type="ECO:0000313" key="3">
    <source>
        <dbReference type="EMBL" id="ACU34784.1"/>
    </source>
</evidence>
<feature type="compositionally biased region" description="Gly residues" evidence="1">
    <location>
        <begin position="36"/>
        <end position="82"/>
    </location>
</feature>
<evidence type="ECO:0000313" key="4">
    <source>
        <dbReference type="Proteomes" id="UP000002213"/>
    </source>
</evidence>
<keyword evidence="4" id="KW-1185">Reference proteome</keyword>
<dbReference type="EMBL" id="CP001630">
    <property type="protein sequence ID" value="ACU34784.1"/>
    <property type="molecule type" value="Genomic_DNA"/>
</dbReference>
<dbReference type="RefSeq" id="WP_012783446.1">
    <property type="nucleotide sequence ID" value="NC_013093.1"/>
</dbReference>
<keyword evidence="2" id="KW-1133">Transmembrane helix</keyword>
<organism evidence="3 4">
    <name type="scientific">Actinosynnema mirum (strain ATCC 29888 / DSM 43827 / JCM 3225 / NBRC 14064 / NCIMB 13271 / NRRL B-12336 / IMRU 3971 / 101)</name>
    <dbReference type="NCBI Taxonomy" id="446462"/>
    <lineage>
        <taxon>Bacteria</taxon>
        <taxon>Bacillati</taxon>
        <taxon>Actinomycetota</taxon>
        <taxon>Actinomycetes</taxon>
        <taxon>Pseudonocardiales</taxon>
        <taxon>Pseudonocardiaceae</taxon>
        <taxon>Actinosynnema</taxon>
    </lineage>
</organism>
<dbReference type="InterPro" id="IPR015943">
    <property type="entry name" value="WD40/YVTN_repeat-like_dom_sf"/>
</dbReference>
<dbReference type="Gene3D" id="2.130.10.10">
    <property type="entry name" value="YVTN repeat-like/Quinoprotein amine dehydrogenase"/>
    <property type="match status" value="1"/>
</dbReference>